<name>A0A8J2YIS4_9BACL</name>
<keyword evidence="6 10" id="KW-0812">Transmembrane</keyword>
<keyword evidence="4 10" id="KW-1003">Cell membrane</keyword>
<dbReference type="InterPro" id="IPR005503">
    <property type="entry name" value="FliL"/>
</dbReference>
<comment type="caution">
    <text evidence="11">The sequence shown here is derived from an EMBL/GenBank/DDBJ whole genome shotgun (WGS) entry which is preliminary data.</text>
</comment>
<dbReference type="Proteomes" id="UP000628775">
    <property type="component" value="Unassembled WGS sequence"/>
</dbReference>
<gene>
    <name evidence="11" type="ORF">GCM10011391_26590</name>
</gene>
<dbReference type="GO" id="GO:0009425">
    <property type="term" value="C:bacterial-type flagellum basal body"/>
    <property type="evidence" value="ECO:0007669"/>
    <property type="project" value="InterPro"/>
</dbReference>
<organism evidence="11 12">
    <name type="scientific">Pullulanibacillus camelliae</name>
    <dbReference type="NCBI Taxonomy" id="1707096"/>
    <lineage>
        <taxon>Bacteria</taxon>
        <taxon>Bacillati</taxon>
        <taxon>Bacillota</taxon>
        <taxon>Bacilli</taxon>
        <taxon>Bacillales</taxon>
        <taxon>Sporolactobacillaceae</taxon>
        <taxon>Pullulanibacillus</taxon>
    </lineage>
</organism>
<reference evidence="11" key="2">
    <citation type="submission" date="2020-09" db="EMBL/GenBank/DDBJ databases">
        <authorList>
            <person name="Sun Q."/>
            <person name="Zhou Y."/>
        </authorList>
    </citation>
    <scope>NUCLEOTIDE SEQUENCE</scope>
    <source>
        <strain evidence="11">CGMCC 1.15371</strain>
    </source>
</reference>
<evidence type="ECO:0000313" key="12">
    <source>
        <dbReference type="Proteomes" id="UP000628775"/>
    </source>
</evidence>
<comment type="similarity">
    <text evidence="3 10">Belongs to the FliL family.</text>
</comment>
<sequence length="142" mass="15939">MFKSKTLNTVIITMAVLTVISASLYFYLNHKAQAKSSPPTVSEIVKHLSVSTDEITTNLSDNKFIKVSFLMQVSNKDAKDELTKRQFQVNNAILYLLSNKTEKDLQGQKGIKDLETALKDKLNGLMKSGKVTHVYTTEKIIQ</sequence>
<comment type="function">
    <text evidence="1 10">Controls the rotational direction of flagella during chemotaxis.</text>
</comment>
<keyword evidence="8 10" id="KW-1133">Transmembrane helix</keyword>
<evidence type="ECO:0000256" key="7">
    <source>
        <dbReference type="ARBA" id="ARBA00022779"/>
    </source>
</evidence>
<evidence type="ECO:0000256" key="3">
    <source>
        <dbReference type="ARBA" id="ARBA00008281"/>
    </source>
</evidence>
<dbReference type="PANTHER" id="PTHR35091:SF2">
    <property type="entry name" value="FLAGELLAR PROTEIN FLIL"/>
    <property type="match status" value="1"/>
</dbReference>
<accession>A0A8J2YIS4</accession>
<evidence type="ECO:0000313" key="11">
    <source>
        <dbReference type="EMBL" id="GGE46472.1"/>
    </source>
</evidence>
<dbReference type="GO" id="GO:0005886">
    <property type="term" value="C:plasma membrane"/>
    <property type="evidence" value="ECO:0007669"/>
    <property type="project" value="UniProtKB-SubCell"/>
</dbReference>
<dbReference type="GO" id="GO:0071978">
    <property type="term" value="P:bacterial-type flagellum-dependent swarming motility"/>
    <property type="evidence" value="ECO:0007669"/>
    <property type="project" value="TreeGrafter"/>
</dbReference>
<reference evidence="11" key="1">
    <citation type="journal article" date="2014" name="Int. J. Syst. Evol. Microbiol.">
        <title>Complete genome sequence of Corynebacterium casei LMG S-19264T (=DSM 44701T), isolated from a smear-ripened cheese.</title>
        <authorList>
            <consortium name="US DOE Joint Genome Institute (JGI-PGF)"/>
            <person name="Walter F."/>
            <person name="Albersmeier A."/>
            <person name="Kalinowski J."/>
            <person name="Ruckert C."/>
        </authorList>
    </citation>
    <scope>NUCLEOTIDE SEQUENCE</scope>
    <source>
        <strain evidence="11">CGMCC 1.15371</strain>
    </source>
</reference>
<dbReference type="EMBL" id="BMIR01000012">
    <property type="protein sequence ID" value="GGE46472.1"/>
    <property type="molecule type" value="Genomic_DNA"/>
</dbReference>
<evidence type="ECO:0000256" key="9">
    <source>
        <dbReference type="ARBA" id="ARBA00023136"/>
    </source>
</evidence>
<dbReference type="PANTHER" id="PTHR35091">
    <property type="entry name" value="FLAGELLAR PROTEIN FLIL"/>
    <property type="match status" value="1"/>
</dbReference>
<keyword evidence="12" id="KW-1185">Reference proteome</keyword>
<keyword evidence="5 10" id="KW-0145">Chemotaxis</keyword>
<dbReference type="Pfam" id="PF03748">
    <property type="entry name" value="FliL"/>
    <property type="match status" value="1"/>
</dbReference>
<dbReference type="NCBIfam" id="NF005826">
    <property type="entry name" value="PRK07718.1"/>
    <property type="match status" value="1"/>
</dbReference>
<comment type="subcellular location">
    <subcellularLocation>
        <location evidence="2">Cell membrane</location>
        <topology evidence="2">Single-pass membrane protein</topology>
    </subcellularLocation>
</comment>
<evidence type="ECO:0000256" key="2">
    <source>
        <dbReference type="ARBA" id="ARBA00004162"/>
    </source>
</evidence>
<evidence type="ECO:0000256" key="5">
    <source>
        <dbReference type="ARBA" id="ARBA00022500"/>
    </source>
</evidence>
<dbReference type="RefSeq" id="WP_188694870.1">
    <property type="nucleotide sequence ID" value="NZ_BMIR01000012.1"/>
</dbReference>
<dbReference type="GO" id="GO:0006935">
    <property type="term" value="P:chemotaxis"/>
    <property type="evidence" value="ECO:0007669"/>
    <property type="project" value="UniProtKB-KW"/>
</dbReference>
<keyword evidence="9 10" id="KW-0472">Membrane</keyword>
<evidence type="ECO:0000256" key="4">
    <source>
        <dbReference type="ARBA" id="ARBA00022475"/>
    </source>
</evidence>
<protein>
    <recommendedName>
        <fullName evidence="10">Flagellar protein FliL</fullName>
    </recommendedName>
</protein>
<keyword evidence="7 10" id="KW-0283">Flagellar rotation</keyword>
<feature type="transmembrane region" description="Helical" evidence="10">
    <location>
        <begin position="6"/>
        <end position="28"/>
    </location>
</feature>
<proteinExistence type="inferred from homology"/>
<evidence type="ECO:0000256" key="6">
    <source>
        <dbReference type="ARBA" id="ARBA00022692"/>
    </source>
</evidence>
<evidence type="ECO:0000256" key="10">
    <source>
        <dbReference type="RuleBase" id="RU364125"/>
    </source>
</evidence>
<evidence type="ECO:0000256" key="8">
    <source>
        <dbReference type="ARBA" id="ARBA00022989"/>
    </source>
</evidence>
<dbReference type="AlphaFoldDB" id="A0A8J2YIS4"/>
<evidence type="ECO:0000256" key="1">
    <source>
        <dbReference type="ARBA" id="ARBA00002254"/>
    </source>
</evidence>